<feature type="region of interest" description="Disordered" evidence="2">
    <location>
        <begin position="534"/>
        <end position="624"/>
    </location>
</feature>
<name>A0ABQ5SIC1_9CHLO</name>
<feature type="region of interest" description="Disordered" evidence="2">
    <location>
        <begin position="317"/>
        <end position="344"/>
    </location>
</feature>
<organism evidence="4 5">
    <name type="scientific">Volvox africanus</name>
    <dbReference type="NCBI Taxonomy" id="51714"/>
    <lineage>
        <taxon>Eukaryota</taxon>
        <taxon>Viridiplantae</taxon>
        <taxon>Chlorophyta</taxon>
        <taxon>core chlorophytes</taxon>
        <taxon>Chlorophyceae</taxon>
        <taxon>CS clade</taxon>
        <taxon>Chlamydomonadales</taxon>
        <taxon>Volvocaceae</taxon>
        <taxon>Volvox</taxon>
    </lineage>
</organism>
<feature type="compositionally biased region" description="Basic and acidic residues" evidence="2">
    <location>
        <begin position="756"/>
        <end position="767"/>
    </location>
</feature>
<sequence>MAVPSFFKPSFSEFIEAALGVNDSREGSLDACPADQQQLLQQSSSGAHLSASSNVSGNPSNPSALSEHFSFEIRAALPSTVTGQGSRGPGLGLAPGLVRLAAGPGDVPNAGTGSGGMALGMVLLPPVAPAPPVASGRVDGALIGVMAGSGPELSALGAATTSATAALAAAGRGAAWLPPYSQTLQLQQQSDLSLQGQLQIHMWAQMQQLEALQQHTQLQQMQMQQMQKSIQIVRGRGTGTGDGGGGGGGGAADISSGSHSFSQVPLAPVLLPPHVFQPPLQQQSLMSLPSHRHQQQTGMSFASIAANLTGAMGPAVGLTGDGGGGGSGAGGVETPQAASPRSSDLHSAALLQLPNIESAPDQSLGLGPPSNPRPCKAKRVSYTYGYTDCIASPISMSPQGGLSPTTSVLVGQLSLGHDRPPTSGMGAAGTPPDRAASSAPSSLLNLKEQQLQLLQLQLQLQQQQPQPQKLQVLQQQQQQQQNMQQQLQQGAKSVMPSVVRAAGALAGNFTTGLLVGATGAELGGGLPPCRPASKPGLPVAAGEGASGTSHSPSQDFYALGLAPEGGGESNSDGDPYLQQTLQYHTGSSGHQFHHSQTTRDKNREAQRRYRERQRGNLASLQSRAEEQAQVIQGLNREKRMVEQHNKMLLERIWKLEASLFDTQAKLKQLELQIQQRDQQQQQDHTGSASGEGGVRDMVMDGRDAETMVSEGPGGERVSAVIQGGDMARARHSNTGSPVPGPGSMGCRPTGSGTIRGNEDVKGDDGGRRGSTGGDGVAALAPTPFQLNSWPAAFTGLAAECRFGPNYEDMEMFGAEPLPAAADSPASQGDGGTVARGGVAGVVMDDDVSMRV</sequence>
<dbReference type="Proteomes" id="UP001165090">
    <property type="component" value="Unassembled WGS sequence"/>
</dbReference>
<gene>
    <name evidence="4" type="ORF">VaNZ11_013711</name>
</gene>
<evidence type="ECO:0000313" key="4">
    <source>
        <dbReference type="EMBL" id="GLI69223.1"/>
    </source>
</evidence>
<dbReference type="InterPro" id="IPR004827">
    <property type="entry name" value="bZIP"/>
</dbReference>
<feature type="coiled-coil region" evidence="1">
    <location>
        <begin position="444"/>
        <end position="493"/>
    </location>
</feature>
<feature type="compositionally biased region" description="Polar residues" evidence="2">
    <location>
        <begin position="569"/>
        <end position="590"/>
    </location>
</feature>
<feature type="compositionally biased region" description="Gly residues" evidence="2">
    <location>
        <begin position="236"/>
        <end position="251"/>
    </location>
</feature>
<protein>
    <recommendedName>
        <fullName evidence="3">BZIP domain-containing protein</fullName>
    </recommendedName>
</protein>
<feature type="domain" description="BZIP" evidence="3">
    <location>
        <begin position="599"/>
        <end position="612"/>
    </location>
</feature>
<feature type="region of interest" description="Disordered" evidence="2">
    <location>
        <begin position="235"/>
        <end position="257"/>
    </location>
</feature>
<feature type="compositionally biased region" description="Low complexity" evidence="2">
    <location>
        <begin position="431"/>
        <end position="441"/>
    </location>
</feature>
<dbReference type="PROSITE" id="PS00036">
    <property type="entry name" value="BZIP_BASIC"/>
    <property type="match status" value="1"/>
</dbReference>
<reference evidence="4 5" key="1">
    <citation type="journal article" date="2023" name="IScience">
        <title>Expanded male sex-determining region conserved during the evolution of homothallism in the green alga Volvox.</title>
        <authorList>
            <person name="Yamamoto K."/>
            <person name="Matsuzaki R."/>
            <person name="Mahakham W."/>
            <person name="Heman W."/>
            <person name="Sekimoto H."/>
            <person name="Kawachi M."/>
            <person name="Minakuchi Y."/>
            <person name="Toyoda A."/>
            <person name="Nozaki H."/>
        </authorList>
    </citation>
    <scope>NUCLEOTIDE SEQUENCE [LARGE SCALE GENOMIC DNA]</scope>
    <source>
        <strain evidence="4 5">NIES-4468</strain>
    </source>
</reference>
<feature type="compositionally biased region" description="Gly residues" evidence="2">
    <location>
        <begin position="319"/>
        <end position="331"/>
    </location>
</feature>
<evidence type="ECO:0000256" key="2">
    <source>
        <dbReference type="SAM" id="MobiDB-lite"/>
    </source>
</evidence>
<proteinExistence type="predicted"/>
<dbReference type="CDD" id="cd14688">
    <property type="entry name" value="bZIP_YAP"/>
    <property type="match status" value="1"/>
</dbReference>
<comment type="caution">
    <text evidence="4">The sequence shown here is derived from an EMBL/GenBank/DDBJ whole genome shotgun (WGS) entry which is preliminary data.</text>
</comment>
<feature type="region of interest" description="Disordered" evidence="2">
    <location>
        <begin position="38"/>
        <end position="64"/>
    </location>
</feature>
<feature type="region of interest" description="Disordered" evidence="2">
    <location>
        <begin position="675"/>
        <end position="696"/>
    </location>
</feature>
<keyword evidence="5" id="KW-1185">Reference proteome</keyword>
<evidence type="ECO:0000313" key="5">
    <source>
        <dbReference type="Proteomes" id="UP001165090"/>
    </source>
</evidence>
<dbReference type="EMBL" id="BSDZ01000080">
    <property type="protein sequence ID" value="GLI69223.1"/>
    <property type="molecule type" value="Genomic_DNA"/>
</dbReference>
<feature type="compositionally biased region" description="Basic and acidic residues" evidence="2">
    <location>
        <begin position="597"/>
        <end position="614"/>
    </location>
</feature>
<feature type="region of interest" description="Disordered" evidence="2">
    <location>
        <begin position="729"/>
        <end position="776"/>
    </location>
</feature>
<accession>A0ABQ5SIC1</accession>
<evidence type="ECO:0000259" key="3">
    <source>
        <dbReference type="PROSITE" id="PS00036"/>
    </source>
</evidence>
<keyword evidence="1" id="KW-0175">Coiled coil</keyword>
<feature type="region of interest" description="Disordered" evidence="2">
    <location>
        <begin position="413"/>
        <end position="441"/>
    </location>
</feature>
<evidence type="ECO:0000256" key="1">
    <source>
        <dbReference type="SAM" id="Coils"/>
    </source>
</evidence>